<gene>
    <name evidence="10" type="primary">ga15660</name>
    <name evidence="10" type="ORF">PR202_ga15660</name>
</gene>
<comment type="subcellular location">
    <subcellularLocation>
        <location evidence="1">Nucleus</location>
        <location evidence="1">Nuclear pore complex</location>
    </subcellularLocation>
</comment>
<dbReference type="PANTHER" id="PTHR13437:SF2">
    <property type="entry name" value="NUCLEOPORIN P58_P45"/>
    <property type="match status" value="1"/>
</dbReference>
<feature type="compositionally biased region" description="Pro residues" evidence="9">
    <location>
        <begin position="8"/>
        <end position="28"/>
    </location>
</feature>
<comment type="caution">
    <text evidence="10">The sequence shown here is derived from an EMBL/GenBank/DDBJ whole genome shotgun (WGS) entry which is preliminary data.</text>
</comment>
<protein>
    <recommendedName>
        <fullName evidence="12">Nuclear pore complex protein NUP58</fullName>
    </recommendedName>
</protein>
<feature type="region of interest" description="Disordered" evidence="9">
    <location>
        <begin position="1"/>
        <end position="62"/>
    </location>
</feature>
<name>A0AAV5CL12_ELECO</name>
<keyword evidence="8" id="KW-0175">Coiled coil</keyword>
<evidence type="ECO:0000256" key="9">
    <source>
        <dbReference type="SAM" id="MobiDB-lite"/>
    </source>
</evidence>
<dbReference type="GO" id="GO:0005643">
    <property type="term" value="C:nuclear pore"/>
    <property type="evidence" value="ECO:0007669"/>
    <property type="project" value="UniProtKB-SubCell"/>
</dbReference>
<keyword evidence="5" id="KW-0811">Translocation</keyword>
<dbReference type="GO" id="GO:0051028">
    <property type="term" value="P:mRNA transport"/>
    <property type="evidence" value="ECO:0007669"/>
    <property type="project" value="UniProtKB-KW"/>
</dbReference>
<feature type="region of interest" description="Disordered" evidence="9">
    <location>
        <begin position="355"/>
        <end position="377"/>
    </location>
</feature>
<dbReference type="GO" id="GO:0008139">
    <property type="term" value="F:nuclear localization sequence binding"/>
    <property type="evidence" value="ECO:0007669"/>
    <property type="project" value="InterPro"/>
</dbReference>
<evidence type="ECO:0000256" key="2">
    <source>
        <dbReference type="ARBA" id="ARBA00022448"/>
    </source>
</evidence>
<proteinExistence type="predicted"/>
<keyword evidence="4" id="KW-0653">Protein transport</keyword>
<evidence type="ECO:0000256" key="8">
    <source>
        <dbReference type="SAM" id="Coils"/>
    </source>
</evidence>
<evidence type="ECO:0000256" key="1">
    <source>
        <dbReference type="ARBA" id="ARBA00004567"/>
    </source>
</evidence>
<evidence type="ECO:0000313" key="11">
    <source>
        <dbReference type="Proteomes" id="UP001054889"/>
    </source>
</evidence>
<evidence type="ECO:0000256" key="5">
    <source>
        <dbReference type="ARBA" id="ARBA00023010"/>
    </source>
</evidence>
<evidence type="ECO:0000256" key="4">
    <source>
        <dbReference type="ARBA" id="ARBA00022927"/>
    </source>
</evidence>
<dbReference type="PANTHER" id="PTHR13437">
    <property type="entry name" value="NUCLEOPORIN P58/P45 NUCLEOPORIN-LIKE PROTEIN 1"/>
    <property type="match status" value="1"/>
</dbReference>
<feature type="compositionally biased region" description="Low complexity" evidence="9">
    <location>
        <begin position="29"/>
        <end position="62"/>
    </location>
</feature>
<dbReference type="AlphaFoldDB" id="A0AAV5CL12"/>
<keyword evidence="7" id="KW-0539">Nucleus</keyword>
<keyword evidence="3" id="KW-0509">mRNA transport</keyword>
<dbReference type="EMBL" id="BQKI01000007">
    <property type="protein sequence ID" value="GJM98631.1"/>
    <property type="molecule type" value="Genomic_DNA"/>
</dbReference>
<keyword evidence="2" id="KW-0813">Transport</keyword>
<reference evidence="10" key="2">
    <citation type="submission" date="2021-12" db="EMBL/GenBank/DDBJ databases">
        <title>Resequencing data analysis of finger millet.</title>
        <authorList>
            <person name="Hatakeyama M."/>
            <person name="Aluri S."/>
            <person name="Balachadran M.T."/>
            <person name="Sivarajan S.R."/>
            <person name="Poveda L."/>
            <person name="Shimizu-Inatsugi R."/>
            <person name="Schlapbach R."/>
            <person name="Sreeman S.M."/>
            <person name="Shimizu K.K."/>
        </authorList>
    </citation>
    <scope>NUCLEOTIDE SEQUENCE</scope>
</reference>
<sequence>MAFSFGSPAPPNPFHTPAPTPAPAPSSSPSPFQFNFQQQPQPQLQQQPQPQQQAAQPQQQQQLMLCTKDGKPAGYNTKWEELHADTQKALLQIEDKIREYRDESERLDQCSRLYDSSISNVNFEQDASRIAQELGGTTTVMEREKASIQDLMTVVNEMMWNTEFAMRSYMMLRPRFTRPGGGVANGGSSNPSAGTPSSQTVTIAPTIDFYSGVPKRPSVFMQQTVNRFECYLAECCKWIDELEQLVRMENNKRSSDSLESLPKVMSNVHDYFIFVASKVENLHQYVESMKSNYLNEQRRMVTPAPSSNLFGASGQAQLSTPFGTSSTPTLITTQSPFASASALGGTSLFSTPFGGGATASGSSFGTSKGRSKARGRR</sequence>
<dbReference type="Gene3D" id="6.10.140.1350">
    <property type="match status" value="1"/>
</dbReference>
<accession>A0AAV5CL12</accession>
<keyword evidence="11" id="KW-1185">Reference proteome</keyword>
<evidence type="ECO:0008006" key="12">
    <source>
        <dbReference type="Google" id="ProtNLM"/>
    </source>
</evidence>
<evidence type="ECO:0000256" key="6">
    <source>
        <dbReference type="ARBA" id="ARBA00023132"/>
    </source>
</evidence>
<dbReference type="Proteomes" id="UP001054889">
    <property type="component" value="Unassembled WGS sequence"/>
</dbReference>
<dbReference type="InterPro" id="IPR024882">
    <property type="entry name" value="NUP58/p45/49"/>
</dbReference>
<reference evidence="10" key="1">
    <citation type="journal article" date="2018" name="DNA Res.">
        <title>Multiple hybrid de novo genome assembly of finger millet, an orphan allotetraploid crop.</title>
        <authorList>
            <person name="Hatakeyama M."/>
            <person name="Aluri S."/>
            <person name="Balachadran M.T."/>
            <person name="Sivarajan S.R."/>
            <person name="Patrignani A."/>
            <person name="Gruter S."/>
            <person name="Poveda L."/>
            <person name="Shimizu-Inatsugi R."/>
            <person name="Baeten J."/>
            <person name="Francoijs K.J."/>
            <person name="Nataraja K.N."/>
            <person name="Reddy Y.A.N."/>
            <person name="Phadnis S."/>
            <person name="Ravikumar R.L."/>
            <person name="Schlapbach R."/>
            <person name="Sreeman S.M."/>
            <person name="Shimizu K.K."/>
        </authorList>
    </citation>
    <scope>NUCLEOTIDE SEQUENCE</scope>
</reference>
<feature type="coiled-coil region" evidence="8">
    <location>
        <begin position="83"/>
        <end position="110"/>
    </location>
</feature>
<evidence type="ECO:0000256" key="3">
    <source>
        <dbReference type="ARBA" id="ARBA00022816"/>
    </source>
</evidence>
<keyword evidence="6" id="KW-0906">Nuclear pore complex</keyword>
<organism evidence="10 11">
    <name type="scientific">Eleusine coracana subsp. coracana</name>
    <dbReference type="NCBI Taxonomy" id="191504"/>
    <lineage>
        <taxon>Eukaryota</taxon>
        <taxon>Viridiplantae</taxon>
        <taxon>Streptophyta</taxon>
        <taxon>Embryophyta</taxon>
        <taxon>Tracheophyta</taxon>
        <taxon>Spermatophyta</taxon>
        <taxon>Magnoliopsida</taxon>
        <taxon>Liliopsida</taxon>
        <taxon>Poales</taxon>
        <taxon>Poaceae</taxon>
        <taxon>PACMAD clade</taxon>
        <taxon>Chloridoideae</taxon>
        <taxon>Cynodonteae</taxon>
        <taxon>Eleusininae</taxon>
        <taxon>Eleusine</taxon>
    </lineage>
</organism>
<evidence type="ECO:0000256" key="7">
    <source>
        <dbReference type="ARBA" id="ARBA00023242"/>
    </source>
</evidence>
<evidence type="ECO:0000313" key="10">
    <source>
        <dbReference type="EMBL" id="GJM98631.1"/>
    </source>
</evidence>
<dbReference type="GO" id="GO:0017056">
    <property type="term" value="F:structural constituent of nuclear pore"/>
    <property type="evidence" value="ECO:0007669"/>
    <property type="project" value="InterPro"/>
</dbReference>
<dbReference type="GO" id="GO:0015031">
    <property type="term" value="P:protein transport"/>
    <property type="evidence" value="ECO:0007669"/>
    <property type="project" value="UniProtKB-KW"/>
</dbReference>